<gene>
    <name evidence="2" type="ORF">D5F01_LYC03171</name>
</gene>
<organism evidence="2 3">
    <name type="scientific">Larimichthys crocea</name>
    <name type="common">Large yellow croaker</name>
    <name type="synonym">Pseudosciaena crocea</name>
    <dbReference type="NCBI Taxonomy" id="215358"/>
    <lineage>
        <taxon>Eukaryota</taxon>
        <taxon>Metazoa</taxon>
        <taxon>Chordata</taxon>
        <taxon>Craniata</taxon>
        <taxon>Vertebrata</taxon>
        <taxon>Euteleostomi</taxon>
        <taxon>Actinopterygii</taxon>
        <taxon>Neopterygii</taxon>
        <taxon>Teleostei</taxon>
        <taxon>Neoteleostei</taxon>
        <taxon>Acanthomorphata</taxon>
        <taxon>Eupercaria</taxon>
        <taxon>Sciaenidae</taxon>
        <taxon>Larimichthys</taxon>
    </lineage>
</organism>
<dbReference type="GO" id="GO:0005634">
    <property type="term" value="C:nucleus"/>
    <property type="evidence" value="ECO:0007669"/>
    <property type="project" value="InterPro"/>
</dbReference>
<evidence type="ECO:0000313" key="2">
    <source>
        <dbReference type="EMBL" id="KAE8298667.1"/>
    </source>
</evidence>
<dbReference type="PANTHER" id="PTHR12792">
    <property type="entry name" value="EXTRA SPINDLE POLES 1-RELATED"/>
    <property type="match status" value="1"/>
</dbReference>
<dbReference type="EMBL" id="REGW02000003">
    <property type="protein sequence ID" value="KAE8298667.1"/>
    <property type="molecule type" value="Genomic_DNA"/>
</dbReference>
<dbReference type="GO" id="GO:0072686">
    <property type="term" value="C:mitotic spindle"/>
    <property type="evidence" value="ECO:0007669"/>
    <property type="project" value="TreeGrafter"/>
</dbReference>
<dbReference type="GO" id="GO:0005737">
    <property type="term" value="C:cytoplasm"/>
    <property type="evidence" value="ECO:0007669"/>
    <property type="project" value="TreeGrafter"/>
</dbReference>
<sequence length="1373" mass="152163">MKCLKVDEYIRRTASVEETELLLQELKSYVKSPPGLQGRTLCDRVIRACNHHLGAGSPDSDHVGHLVQLVEVSLHGYDVSAAVVAQSTPLYMEKIIFHIVKKLSSLEAQSLCSHVAGLLYSRLTPPQQAEDYCVLVRSCFSVLWNGLSATKDRKIVNPRDKLHCQMQALSFLLLLDAESASTPISKAPIYTEDAITEFESSCGAMTKDDADFLLQEMRALFKRCWTGSEGCNGDTPKQSAETSGLYVLSEMVLIVLKVLCKAGHYDQASTLVNEIESRIRDHADCRCTVAVLGKWAVKIHSTMKAGGESGQALTECARALRSLPAVLGDQEAHAVLEGCGLVVWAVESGHSKGLSGSVLLAWFSFLEEHQERILKMLKKNLTGQAEGGRLQQALCFSIYQGFVFAYESMLASQLEDGDTLDRVLLYCQATAGQMMTELRKLSSENFLVKAVIAVSNLACGLYNRRLYDQAFTLVEILCRDLCKSCPASLSVDRLSRPFMLAVQTSRRAGQLERALDWVILWLKALGDKITTHMAEPVSLWVKTKTDAARNSEEDVRLRTLHDGFGPDVPDERVMLCLLEEELRAYKEVAGDTAQERYNTLCDLLDICHEESTHTHLRAVYLCEMAQVVCYQDFSEQTDCTAVDFVHEALRLLEEEAETPENADRLKDDKAHALLWLYICTLEKNLQEAIERDKKQRELREQMRCVSNPIGTNDFDYEDKQKTQDSIQVYEGLHFNLGAENKLCKPLERALDEWSALLQCRALPSLRNPKQTCSSVAPLKALEAYQLAIGLSRHLADAHGSASSLCQSASILLDMGTPELALAQLEQAEKFLASDCTAEGPSSLSMMAILLKAQYCYSTGQVDLGVPYLCDVLKEVNEQRQSKSWYLLRARTLQICSSYLGLDTAALPQVQRGSITQHGIKSSDTALYESLKLLCSLLLTLVGKGLYGSNGGSSDVRFIDQGDNLVMKWQLLSELLNCSVKMVAVRSNCGAINDARLQCLEALKLAIKLQALSRCAELLVIKAELELMQGEREESGIDLDKVRNLLELCTDFSDQRMSFKGILSTRWSAKEPVVRDLASSPPLKAQPRRWLSSLAHDSDCQCPCCSEPCLGRATARWATTQADLVLQLDPNEARVSFKLQWATLARCKSVSAKLGAKLAKLFPPCGSAKGFTKPALMQDLVGRVYLRMALFGLEPRHEKICGIWKILEAGLAFVESTPSPVLRPIKAGLIATKAIVSLVTLAAKKGCTPEELFSDVWTWNAPKVDEELKSEQKRCHRPKTKPDPCLLPPDAPRNHVSKWSLATRVTQKPIHRQSPKKSTDVPKKRTTTRRAAQNSKTAPDPPAEKIPPKRQTRAKKSTALARVTSSDDDETLGG</sequence>
<protein>
    <submittedName>
        <fullName evidence="2">Separin</fullName>
    </submittedName>
</protein>
<dbReference type="Proteomes" id="UP000424527">
    <property type="component" value="Unassembled WGS sequence"/>
</dbReference>
<dbReference type="GO" id="GO:0051307">
    <property type="term" value="P:meiotic chromosome separation"/>
    <property type="evidence" value="ECO:0007669"/>
    <property type="project" value="TreeGrafter"/>
</dbReference>
<dbReference type="GO" id="GO:0005813">
    <property type="term" value="C:centrosome"/>
    <property type="evidence" value="ECO:0007669"/>
    <property type="project" value="TreeGrafter"/>
</dbReference>
<comment type="caution">
    <text evidence="2">The sequence shown here is derived from an EMBL/GenBank/DDBJ whole genome shotgun (WGS) entry which is preliminary data.</text>
</comment>
<proteinExistence type="predicted"/>
<dbReference type="GO" id="GO:0004197">
    <property type="term" value="F:cysteine-type endopeptidase activity"/>
    <property type="evidence" value="ECO:0007669"/>
    <property type="project" value="InterPro"/>
</dbReference>
<reference evidence="2 3" key="1">
    <citation type="submission" date="2019-07" db="EMBL/GenBank/DDBJ databases">
        <title>Chromosome genome assembly for large yellow croaker.</title>
        <authorList>
            <person name="Xiao S."/>
        </authorList>
    </citation>
    <scope>NUCLEOTIDE SEQUENCE [LARGE SCALE GENOMIC DNA]</scope>
    <source>
        <strain evidence="2">JMULYC20181020</strain>
        <tissue evidence="2">Muscle</tissue>
    </source>
</reference>
<feature type="region of interest" description="Disordered" evidence="1">
    <location>
        <begin position="1269"/>
        <end position="1373"/>
    </location>
</feature>
<accession>A0A6G0J4Y8</accession>
<dbReference type="InterPro" id="IPR005314">
    <property type="entry name" value="Peptidase_C50"/>
</dbReference>
<evidence type="ECO:0000256" key="1">
    <source>
        <dbReference type="SAM" id="MobiDB-lite"/>
    </source>
</evidence>
<dbReference type="GO" id="GO:0006508">
    <property type="term" value="P:proteolysis"/>
    <property type="evidence" value="ECO:0007669"/>
    <property type="project" value="InterPro"/>
</dbReference>
<keyword evidence="3" id="KW-1185">Reference proteome</keyword>
<name>A0A6G0J4Y8_LARCR</name>
<evidence type="ECO:0000313" key="3">
    <source>
        <dbReference type="Proteomes" id="UP000424527"/>
    </source>
</evidence>
<dbReference type="PANTHER" id="PTHR12792:SF0">
    <property type="entry name" value="SEPARIN"/>
    <property type="match status" value="1"/>
</dbReference>